<dbReference type="EMBL" id="GG704912">
    <property type="protein sequence ID" value="KJF60667.1"/>
    <property type="molecule type" value="Genomic_DNA"/>
</dbReference>
<evidence type="ECO:0000313" key="2">
    <source>
        <dbReference type="Proteomes" id="UP000001261"/>
    </source>
</evidence>
<dbReference type="OrthoDB" id="5077844at2759"/>
<protein>
    <submittedName>
        <fullName evidence="1">Uncharacterized protein</fullName>
    </submittedName>
</protein>
<proteinExistence type="predicted"/>
<dbReference type="InParanoid" id="A0A0D8JTQ9"/>
<dbReference type="GeneID" id="24164743"/>
<dbReference type="AlphaFoldDB" id="A0A0D8JTQ9"/>
<dbReference type="RefSeq" id="XP_004445452.1">
    <property type="nucleotide sequence ID" value="XM_004445395.1"/>
</dbReference>
<dbReference type="KEGG" id="cim:CIMG_13116"/>
<evidence type="ECO:0000313" key="1">
    <source>
        <dbReference type="EMBL" id="KJF60667.1"/>
    </source>
</evidence>
<sequence length="220" mass="25472">MLSSACYTHVSIFTIRTDWLFRVGVAMLSSVAERLPNQLGVKRGGGREDDLAQNHGKLEMLIGDYAHIMNTERKEYRNRKELRRISSKNDETDQDQWNRFIGVAASGQEQLKKCLSALTLQENFLRIVAAGFIKPEDLAHAQTNLQEVIGWEKRSCWDLVSPTPSTIHHYLHCRNETFASETPQWDGIRWLVLIGIRGRIQTRFIVKNWHHQDRVNIEAY</sequence>
<name>A0A0D8JTQ9_COCIM</name>
<reference evidence="2" key="2">
    <citation type="journal article" date="2010" name="Genome Res.">
        <title>Population genomic sequencing of Coccidioides fungi reveals recent hybridization and transposon control.</title>
        <authorList>
            <person name="Neafsey D.E."/>
            <person name="Barker B.M."/>
            <person name="Sharpton T.J."/>
            <person name="Stajich J.E."/>
            <person name="Park D.J."/>
            <person name="Whiston E."/>
            <person name="Hung C.-Y."/>
            <person name="McMahan C."/>
            <person name="White J."/>
            <person name="Sykes S."/>
            <person name="Heiman D."/>
            <person name="Young S."/>
            <person name="Zeng Q."/>
            <person name="Abouelleil A."/>
            <person name="Aftuck L."/>
            <person name="Bessette D."/>
            <person name="Brown A."/>
            <person name="FitzGerald M."/>
            <person name="Lui A."/>
            <person name="Macdonald J.P."/>
            <person name="Priest M."/>
            <person name="Orbach M.J."/>
            <person name="Galgiani J.N."/>
            <person name="Kirkland T.N."/>
            <person name="Cole G.T."/>
            <person name="Birren B.W."/>
            <person name="Henn M.R."/>
            <person name="Taylor J.W."/>
            <person name="Rounsley S.D."/>
        </authorList>
    </citation>
    <scope>GENOME REANNOTATION</scope>
    <source>
        <strain evidence="2">RS</strain>
    </source>
</reference>
<dbReference type="VEuPathDB" id="FungiDB:CIMG_13116"/>
<reference evidence="2" key="1">
    <citation type="journal article" date="2009" name="Genome Res.">
        <title>Comparative genomic analyses of the human fungal pathogens Coccidioides and their relatives.</title>
        <authorList>
            <person name="Sharpton T.J."/>
            <person name="Stajich J.E."/>
            <person name="Rounsley S.D."/>
            <person name="Gardner M.J."/>
            <person name="Wortman J.R."/>
            <person name="Jordar V.S."/>
            <person name="Maiti R."/>
            <person name="Kodira C.D."/>
            <person name="Neafsey D.E."/>
            <person name="Zeng Q."/>
            <person name="Hung C.-Y."/>
            <person name="McMahan C."/>
            <person name="Muszewska A."/>
            <person name="Grynberg M."/>
            <person name="Mandel M.A."/>
            <person name="Kellner E.M."/>
            <person name="Barker B.M."/>
            <person name="Galgiani J.N."/>
            <person name="Orbach M.J."/>
            <person name="Kirkland T.N."/>
            <person name="Cole G.T."/>
            <person name="Henn M.R."/>
            <person name="Birren B.W."/>
            <person name="Taylor J.W."/>
        </authorList>
    </citation>
    <scope>NUCLEOTIDE SEQUENCE [LARGE SCALE GENOMIC DNA]</scope>
    <source>
        <strain evidence="2">RS</strain>
    </source>
</reference>
<keyword evidence="2" id="KW-1185">Reference proteome</keyword>
<accession>A0A0D8JTQ9</accession>
<gene>
    <name evidence="1" type="ORF">CIMG_13116</name>
</gene>
<dbReference type="Proteomes" id="UP000001261">
    <property type="component" value="Unassembled WGS sequence"/>
</dbReference>
<organism evidence="1 2">
    <name type="scientific">Coccidioides immitis (strain RS)</name>
    <name type="common">Valley fever fungus</name>
    <dbReference type="NCBI Taxonomy" id="246410"/>
    <lineage>
        <taxon>Eukaryota</taxon>
        <taxon>Fungi</taxon>
        <taxon>Dikarya</taxon>
        <taxon>Ascomycota</taxon>
        <taxon>Pezizomycotina</taxon>
        <taxon>Eurotiomycetes</taxon>
        <taxon>Eurotiomycetidae</taxon>
        <taxon>Onygenales</taxon>
        <taxon>Onygenaceae</taxon>
        <taxon>Coccidioides</taxon>
    </lineage>
</organism>